<reference evidence="1" key="4">
    <citation type="submission" date="2024-05" db="EMBL/GenBank/DDBJ databases">
        <authorList>
            <person name="Sun Q."/>
            <person name="Zhou Y."/>
        </authorList>
    </citation>
    <scope>NUCLEOTIDE SEQUENCE</scope>
    <source>
        <strain evidence="1">CGMCC 1.11013</strain>
    </source>
</reference>
<dbReference type="RefSeq" id="WP_052005823.1">
    <property type="nucleotide sequence ID" value="NZ_BMEG01000006.1"/>
</dbReference>
<dbReference type="STRING" id="1071679.BG57_04790"/>
<dbReference type="GO" id="GO:0016853">
    <property type="term" value="F:isomerase activity"/>
    <property type="evidence" value="ECO:0007669"/>
    <property type="project" value="InterPro"/>
</dbReference>
<dbReference type="InterPro" id="IPR014718">
    <property type="entry name" value="GH-type_carb-bd"/>
</dbReference>
<dbReference type="eggNOG" id="COG2017">
    <property type="taxonomic scope" value="Bacteria"/>
</dbReference>
<reference evidence="2 3" key="2">
    <citation type="submission" date="2014-03" db="EMBL/GenBank/DDBJ databases">
        <title>Draft Genome Sequences of Four Burkholderia Strains.</title>
        <authorList>
            <person name="Liu X.Y."/>
            <person name="Li C.X."/>
            <person name="Xu J.H."/>
        </authorList>
    </citation>
    <scope>NUCLEOTIDE SEQUENCE [LARGE SCALE GENOMIC DNA]</scope>
    <source>
        <strain evidence="2 3">R27</strain>
    </source>
</reference>
<reference evidence="4" key="3">
    <citation type="journal article" date="2019" name="Int. J. Syst. Evol. Microbiol.">
        <title>The Global Catalogue of Microorganisms (GCM) 10K type strain sequencing project: providing services to taxonomists for standard genome sequencing and annotation.</title>
        <authorList>
            <consortium name="The Broad Institute Genomics Platform"/>
            <consortium name="The Broad Institute Genome Sequencing Center for Infectious Disease"/>
            <person name="Wu L."/>
            <person name="Ma J."/>
        </authorList>
    </citation>
    <scope>NUCLEOTIDE SEQUENCE [LARGE SCALE GENOMIC DNA]</scope>
    <source>
        <strain evidence="4">CGMCC 1.11013</strain>
    </source>
</reference>
<dbReference type="AlphaFoldDB" id="A0A069P3V6"/>
<protein>
    <submittedName>
        <fullName evidence="1">Aldose 1-epimerase</fullName>
    </submittedName>
    <submittedName>
        <fullName evidence="2">Aldose epimerase</fullName>
    </submittedName>
</protein>
<dbReference type="Proteomes" id="UP000027439">
    <property type="component" value="Unassembled WGS sequence"/>
</dbReference>
<gene>
    <name evidence="2" type="ORF">BG57_04790</name>
    <name evidence="1" type="ORF">GCM10010985_39400</name>
</gene>
<reference evidence="1" key="1">
    <citation type="journal article" date="2014" name="Int. J. Syst. Evol. Microbiol.">
        <title>Complete genome of a new Firmicutes species belonging to the dominant human colonic microbiota ('Ruminococcus bicirculans') reveals two chromosomes and a selective capacity to utilize plant glucans.</title>
        <authorList>
            <consortium name="NISC Comparative Sequencing Program"/>
            <person name="Wegmann U."/>
            <person name="Louis P."/>
            <person name="Goesmann A."/>
            <person name="Henrissat B."/>
            <person name="Duncan S.H."/>
            <person name="Flint H.J."/>
        </authorList>
    </citation>
    <scope>NUCLEOTIDE SEQUENCE</scope>
    <source>
        <strain evidence="1">CGMCC 1.11013</strain>
    </source>
</reference>
<evidence type="ECO:0000313" key="2">
    <source>
        <dbReference type="EMBL" id="KDR34579.1"/>
    </source>
</evidence>
<dbReference type="InterPro" id="IPR008183">
    <property type="entry name" value="Aldose_1/G6P_1-epimerase"/>
</dbReference>
<dbReference type="GO" id="GO:0030246">
    <property type="term" value="F:carbohydrate binding"/>
    <property type="evidence" value="ECO:0007669"/>
    <property type="project" value="InterPro"/>
</dbReference>
<accession>A0A069P3V6</accession>
<dbReference type="SUPFAM" id="SSF74650">
    <property type="entry name" value="Galactose mutarotase-like"/>
    <property type="match status" value="1"/>
</dbReference>
<dbReference type="GO" id="GO:0005975">
    <property type="term" value="P:carbohydrate metabolic process"/>
    <property type="evidence" value="ECO:0007669"/>
    <property type="project" value="InterPro"/>
</dbReference>
<evidence type="ECO:0000313" key="4">
    <source>
        <dbReference type="Proteomes" id="UP000597138"/>
    </source>
</evidence>
<evidence type="ECO:0000313" key="1">
    <source>
        <dbReference type="EMBL" id="GGD81023.1"/>
    </source>
</evidence>
<organism evidence="2 3">
    <name type="scientific">Caballeronia grimmiae</name>
    <dbReference type="NCBI Taxonomy" id="1071679"/>
    <lineage>
        <taxon>Bacteria</taxon>
        <taxon>Pseudomonadati</taxon>
        <taxon>Pseudomonadota</taxon>
        <taxon>Betaproteobacteria</taxon>
        <taxon>Burkholderiales</taxon>
        <taxon>Burkholderiaceae</taxon>
        <taxon>Caballeronia</taxon>
    </lineage>
</organism>
<sequence>MSADHIESADDALITLRHGARRVILAPHIGGAIAAFFDAHADGERHWLRPATPDALAARNPLGMASFPLAPYCNRIRDARFTFDGALVDLSGDGNLFPHALHGNAWRLPWRVEALSEASARLTLSHAPSMEAAHHWPFAYEAAQDIALDGTSLTVTMSLRNLSDRRMPFGIGHHPYFPRTANTRVHARVSSMWHTTPDPLPTHIAPHPSVDALASPEGMSADAFDLDNNFAGWTRTASIAWPDEHRAVTLDADAPFDFMVIYAPAAFPSLLCVEPVSNVADWVNLDVDHTLKGGGVLEPGDATSVAFRLTPRTD</sequence>
<comment type="caution">
    <text evidence="2">The sequence shown here is derived from an EMBL/GenBank/DDBJ whole genome shotgun (WGS) entry which is preliminary data.</text>
</comment>
<evidence type="ECO:0000313" key="3">
    <source>
        <dbReference type="Proteomes" id="UP000027439"/>
    </source>
</evidence>
<name>A0A069P3V6_9BURK</name>
<proteinExistence type="predicted"/>
<dbReference type="Pfam" id="PF01263">
    <property type="entry name" value="Aldose_epim"/>
    <property type="match status" value="1"/>
</dbReference>
<keyword evidence="4" id="KW-1185">Reference proteome</keyword>
<dbReference type="CDD" id="cd09021">
    <property type="entry name" value="Aldose_epim_Ec_YphB"/>
    <property type="match status" value="1"/>
</dbReference>
<dbReference type="EMBL" id="JFHE01000012">
    <property type="protein sequence ID" value="KDR34579.1"/>
    <property type="molecule type" value="Genomic_DNA"/>
</dbReference>
<dbReference type="Gene3D" id="2.70.98.10">
    <property type="match status" value="1"/>
</dbReference>
<dbReference type="Proteomes" id="UP000597138">
    <property type="component" value="Unassembled WGS sequence"/>
</dbReference>
<dbReference type="InterPro" id="IPR011013">
    <property type="entry name" value="Gal_mutarotase_sf_dom"/>
</dbReference>
<dbReference type="EMBL" id="BMEG01000006">
    <property type="protein sequence ID" value="GGD81023.1"/>
    <property type="molecule type" value="Genomic_DNA"/>
</dbReference>